<evidence type="ECO:0000313" key="1">
    <source>
        <dbReference type="EMBL" id="OPG17368.1"/>
    </source>
</evidence>
<evidence type="ECO:0000313" key="2">
    <source>
        <dbReference type="Proteomes" id="UP000190229"/>
    </source>
</evidence>
<reference evidence="1 2" key="1">
    <citation type="submission" date="2017-02" db="EMBL/GenBank/DDBJ databases">
        <title>Draft genome of Acidibacillus ferrooxidans Huett2.</title>
        <authorList>
            <person name="Schopf S."/>
        </authorList>
    </citation>
    <scope>NUCLEOTIDE SEQUENCE [LARGE SCALE GENOMIC DNA]</scope>
    <source>
        <strain evidence="1 2">Huett2</strain>
    </source>
</reference>
<dbReference type="AlphaFoldDB" id="A0A1V4EXJ5"/>
<comment type="caution">
    <text evidence="1">The sequence shown here is derived from an EMBL/GenBank/DDBJ whole genome shotgun (WGS) entry which is preliminary data.</text>
</comment>
<accession>A0A1V4EXJ5</accession>
<dbReference type="RefSeq" id="WP_079289714.1">
    <property type="nucleotide sequence ID" value="NZ_MWPS01000003.1"/>
</dbReference>
<sequence length="120" mass="13823">MSTKNPLSNKSTPKDDKKAIHFQVQQQLQFEQQKLQITDTLGQALQEIQQATQSENTHQLPKIQQNLQMVALQMQQLQPPNTQQPQIRQQLEQVQQQITQAAQTLKMIHDLSASHDSFIK</sequence>
<keyword evidence="2" id="KW-1185">Reference proteome</keyword>
<dbReference type="EMBL" id="MWPS01000003">
    <property type="protein sequence ID" value="OPG17368.1"/>
    <property type="molecule type" value="Genomic_DNA"/>
</dbReference>
<proteinExistence type="predicted"/>
<gene>
    <name evidence="1" type="ORF">B2M26_01125</name>
</gene>
<name>A0A1V4EXJ5_9BACL</name>
<protein>
    <submittedName>
        <fullName evidence="1">Uncharacterized protein</fullName>
    </submittedName>
</protein>
<dbReference type="Proteomes" id="UP000190229">
    <property type="component" value="Unassembled WGS sequence"/>
</dbReference>
<organism evidence="1 2">
    <name type="scientific">Ferroacidibacillus organovorans</name>
    <dbReference type="NCBI Taxonomy" id="1765683"/>
    <lineage>
        <taxon>Bacteria</taxon>
        <taxon>Bacillati</taxon>
        <taxon>Bacillota</taxon>
        <taxon>Bacilli</taxon>
        <taxon>Bacillales</taxon>
        <taxon>Alicyclobacillaceae</taxon>
        <taxon>Ferroacidibacillus</taxon>
    </lineage>
</organism>